<dbReference type="AlphaFoldDB" id="A0A1M7YHE1"/>
<proteinExistence type="predicted"/>
<keyword evidence="1" id="KW-1133">Transmembrane helix</keyword>
<dbReference type="Proteomes" id="UP000184603">
    <property type="component" value="Unassembled WGS sequence"/>
</dbReference>
<dbReference type="EMBL" id="FRFE01000031">
    <property type="protein sequence ID" value="SHO52057.1"/>
    <property type="molecule type" value="Genomic_DNA"/>
</dbReference>
<sequence>MKISDYLQKSSALFDENRLLKFVFVVMSGALCFNSLMTYRAVTYQRTILIPPKMTGEVEFVQGKPTEKYIRDISRTIANLVGTYSPSTARENFEALLYYYAPESFPEASKNWYSLASRAEEGLVSSTFYLQNLHFDEKTIELLGQLVQYTGNTPLENTTRSYLVDYRIEDGRFYLLAVKEKGQKGLAEVDTKQEAR</sequence>
<dbReference type="Pfam" id="PF05309">
    <property type="entry name" value="TraE"/>
    <property type="match status" value="1"/>
</dbReference>
<gene>
    <name evidence="2" type="ORF">SAMN02745220_04346</name>
</gene>
<dbReference type="STRING" id="1121416.SAMN02745220_04346"/>
<dbReference type="InterPro" id="IPR007973">
    <property type="entry name" value="Pilus_assembly_TraE"/>
</dbReference>
<evidence type="ECO:0000313" key="3">
    <source>
        <dbReference type="Proteomes" id="UP000184603"/>
    </source>
</evidence>
<dbReference type="RefSeq" id="WP_073615759.1">
    <property type="nucleotide sequence ID" value="NZ_FRFE01000031.1"/>
</dbReference>
<evidence type="ECO:0000313" key="2">
    <source>
        <dbReference type="EMBL" id="SHO52057.1"/>
    </source>
</evidence>
<reference evidence="2 3" key="1">
    <citation type="submission" date="2016-12" db="EMBL/GenBank/DDBJ databases">
        <authorList>
            <person name="Song W.-J."/>
            <person name="Kurnit D.M."/>
        </authorList>
    </citation>
    <scope>NUCLEOTIDE SEQUENCE [LARGE SCALE GENOMIC DNA]</scope>
    <source>
        <strain evidence="2 3">DSM 18488</strain>
    </source>
</reference>
<dbReference type="OrthoDB" id="5417723at2"/>
<evidence type="ECO:0000256" key="1">
    <source>
        <dbReference type="SAM" id="Phobius"/>
    </source>
</evidence>
<keyword evidence="1" id="KW-0472">Membrane</keyword>
<accession>A0A1M7YHE1</accession>
<name>A0A1M7YHE1_9BACT</name>
<feature type="transmembrane region" description="Helical" evidence="1">
    <location>
        <begin position="20"/>
        <end position="39"/>
    </location>
</feature>
<keyword evidence="3" id="KW-1185">Reference proteome</keyword>
<organism evidence="2 3">
    <name type="scientific">Desulfopila aestuarii DSM 18488</name>
    <dbReference type="NCBI Taxonomy" id="1121416"/>
    <lineage>
        <taxon>Bacteria</taxon>
        <taxon>Pseudomonadati</taxon>
        <taxon>Thermodesulfobacteriota</taxon>
        <taxon>Desulfobulbia</taxon>
        <taxon>Desulfobulbales</taxon>
        <taxon>Desulfocapsaceae</taxon>
        <taxon>Desulfopila</taxon>
    </lineage>
</organism>
<protein>
    <submittedName>
        <fullName evidence="2">Conjugal transfer pilus assembly protein TraE</fullName>
    </submittedName>
</protein>
<keyword evidence="1" id="KW-0812">Transmembrane</keyword>